<proteinExistence type="predicted"/>
<comment type="caution">
    <text evidence="1">The sequence shown here is derived from an EMBL/GenBank/DDBJ whole genome shotgun (WGS) entry which is preliminary data.</text>
</comment>
<gene>
    <name evidence="1" type="ORF">O6H91_01G146300</name>
</gene>
<keyword evidence="2" id="KW-1185">Reference proteome</keyword>
<protein>
    <submittedName>
        <fullName evidence="1">Uncharacterized protein</fullName>
    </submittedName>
</protein>
<dbReference type="EMBL" id="CM055092">
    <property type="protein sequence ID" value="KAJ7571035.1"/>
    <property type="molecule type" value="Genomic_DNA"/>
</dbReference>
<accession>A0ACC2EX15</accession>
<evidence type="ECO:0000313" key="2">
    <source>
        <dbReference type="Proteomes" id="UP001162992"/>
    </source>
</evidence>
<reference evidence="2" key="1">
    <citation type="journal article" date="2024" name="Proc. Natl. Acad. Sci. U.S.A.">
        <title>Extraordinary preservation of gene collinearity over three hundred million years revealed in homosporous lycophytes.</title>
        <authorList>
            <person name="Li C."/>
            <person name="Wickell D."/>
            <person name="Kuo L.Y."/>
            <person name="Chen X."/>
            <person name="Nie B."/>
            <person name="Liao X."/>
            <person name="Peng D."/>
            <person name="Ji J."/>
            <person name="Jenkins J."/>
            <person name="Williams M."/>
            <person name="Shu S."/>
            <person name="Plott C."/>
            <person name="Barry K."/>
            <person name="Rajasekar S."/>
            <person name="Grimwood J."/>
            <person name="Han X."/>
            <person name="Sun S."/>
            <person name="Hou Z."/>
            <person name="He W."/>
            <person name="Dai G."/>
            <person name="Sun C."/>
            <person name="Schmutz J."/>
            <person name="Leebens-Mack J.H."/>
            <person name="Li F.W."/>
            <person name="Wang L."/>
        </authorList>
    </citation>
    <scope>NUCLEOTIDE SEQUENCE [LARGE SCALE GENOMIC DNA]</scope>
    <source>
        <strain evidence="2">cv. PW_Plant_1</strain>
    </source>
</reference>
<evidence type="ECO:0000313" key="1">
    <source>
        <dbReference type="EMBL" id="KAJ7571035.1"/>
    </source>
</evidence>
<name>A0ACC2EX15_DIPCM</name>
<sequence>MGSTIVGNQKHLSQLKQSGCRTSKGLVKQPSAVLGNLCSRALENGTCYNGEFQKLYLLKEDLANVHKENMNDVREDDKLYIAAETGTAATLQEEGLENLVFLLIVQKFLEGRNLKILRPLPVLIGCKEVDLLKLSQSVTGMGGYEKVTAAGLWMQISELLGFGSACGPGIKLVYVKYLKSLESEKVLGLQAKKVVTMFRPIVKNITSKLAFDERHGCPGIEEHLTSLDGEPFEVEQQKILNHSERKKVARIQDLYKLKRVSMHKKDLGAHYTDARKGISIRKLEKRKLQVLSKSPDSTKRSISKLTTHSHISLPYPRKKKAKKSNEDRVEVSKNEAHTDISMSAIEDNSTAEPKSDPLVDVLSWVKRTALRPGSPRKGQGPRGSKENQSWVDDCASLASRLRTCMWRRRELETAQAHSYSFQTNRDRLMKGSNEHRWPFDSSFLQSRCNRTIRSSRLAADCFYGSDRTSEVRYDRIPRKRIPIGSDFQAEVPPHSCQSMPASIIQIENMPMVGDRHFQDEESEWYEFLGVQVWPLPGDKSVMNEERIGKGKSGNCFCCDSGSLECVRLHIQQEREKLKLELGNAFSLWGFDSMGESISEQWTLKEEETFKSLVKMNPASEGNDFWQDLPAAFPSKDIKDFISYYFNVFVLRRRATQNRLNLKEIDSDDDESDSLELT</sequence>
<dbReference type="Proteomes" id="UP001162992">
    <property type="component" value="Chromosome 1"/>
</dbReference>
<organism evidence="1 2">
    <name type="scientific">Diphasiastrum complanatum</name>
    <name type="common">Issler's clubmoss</name>
    <name type="synonym">Lycopodium complanatum</name>
    <dbReference type="NCBI Taxonomy" id="34168"/>
    <lineage>
        <taxon>Eukaryota</taxon>
        <taxon>Viridiplantae</taxon>
        <taxon>Streptophyta</taxon>
        <taxon>Embryophyta</taxon>
        <taxon>Tracheophyta</taxon>
        <taxon>Lycopodiopsida</taxon>
        <taxon>Lycopodiales</taxon>
        <taxon>Lycopodiaceae</taxon>
        <taxon>Lycopodioideae</taxon>
        <taxon>Diphasiastrum</taxon>
    </lineage>
</organism>